<dbReference type="AlphaFoldDB" id="A0AAW1M451"/>
<sequence length="470" mass="52329">MASVYETKRINVYPKTMQQPNIMKLSNLDRQCPTLMYLVLFYNPSHNDYIYNHNNNNVSIFSRLKEALEETLTIYYPAAGRLSRNPNDGKLNIWCNNGGAIMVDAFTQTRICELGNLSQYNHFFDKLVYKPVFSGDISHMPLLVAQVTKFGCGGYSIGIGTSHALFDGQATFNFLSVWASKASLNNNVTGQGKALDWHKPMHTRETLHTICRHQTPTNSPTAFANCSAIQHLYQLIVQASPGGVMLNNPQAFVSSTPEDCVLKTFHFTSSMIENLKRRVSYGFNNYSSPCSSFEIVTAHLWKARTKALGLRRDRMVCLQFSVDTRTRLTPPLPQGFSGNAYVLASVALSAGELELASYETIVQKIKAAKNSVNNQYVSSYLEALEGSGDAALPPLRELTMVSDWTRTPFHKVNFMSNGQAAASACPLLPPVPQVAYFLQNPKEDKGIDVRIGLSSQILSAFSHYFLQTLN</sequence>
<accession>A0AAW1M451</accession>
<keyword evidence="3" id="KW-1185">Reference proteome</keyword>
<dbReference type="Proteomes" id="UP001443914">
    <property type="component" value="Unassembled WGS sequence"/>
</dbReference>
<evidence type="ECO:0000256" key="1">
    <source>
        <dbReference type="ARBA" id="ARBA00009861"/>
    </source>
</evidence>
<dbReference type="PANTHER" id="PTHR31642">
    <property type="entry name" value="TRICHOTHECENE 3-O-ACETYLTRANSFERASE"/>
    <property type="match status" value="1"/>
</dbReference>
<dbReference type="PANTHER" id="PTHR31642:SF145">
    <property type="entry name" value="BRASSINOSTEROID-RELATED ACYLTRANSFERASE 1"/>
    <property type="match status" value="1"/>
</dbReference>
<evidence type="ECO:0000313" key="3">
    <source>
        <dbReference type="Proteomes" id="UP001443914"/>
    </source>
</evidence>
<dbReference type="GO" id="GO:0016747">
    <property type="term" value="F:acyltransferase activity, transferring groups other than amino-acyl groups"/>
    <property type="evidence" value="ECO:0007669"/>
    <property type="project" value="TreeGrafter"/>
</dbReference>
<protein>
    <submittedName>
        <fullName evidence="2">Uncharacterized protein</fullName>
    </submittedName>
</protein>
<dbReference type="InterPro" id="IPR050317">
    <property type="entry name" value="Plant_Fungal_Acyltransferase"/>
</dbReference>
<comment type="similarity">
    <text evidence="1">Belongs to the plant acyltransferase family.</text>
</comment>
<comment type="caution">
    <text evidence="2">The sequence shown here is derived from an EMBL/GenBank/DDBJ whole genome shotgun (WGS) entry which is preliminary data.</text>
</comment>
<dbReference type="Pfam" id="PF02458">
    <property type="entry name" value="Transferase"/>
    <property type="match status" value="1"/>
</dbReference>
<dbReference type="InterPro" id="IPR023213">
    <property type="entry name" value="CAT-like_dom_sf"/>
</dbReference>
<name>A0AAW1M451_SAPOF</name>
<gene>
    <name evidence="2" type="ORF">RND81_03G153700</name>
</gene>
<proteinExistence type="inferred from homology"/>
<reference evidence="2" key="1">
    <citation type="submission" date="2024-03" db="EMBL/GenBank/DDBJ databases">
        <title>WGS assembly of Saponaria officinalis var. Norfolk2.</title>
        <authorList>
            <person name="Jenkins J."/>
            <person name="Shu S."/>
            <person name="Grimwood J."/>
            <person name="Barry K."/>
            <person name="Goodstein D."/>
            <person name="Schmutz J."/>
            <person name="Leebens-Mack J."/>
            <person name="Osbourn A."/>
        </authorList>
    </citation>
    <scope>NUCLEOTIDE SEQUENCE [LARGE SCALE GENOMIC DNA]</scope>
    <source>
        <strain evidence="2">JIC</strain>
    </source>
</reference>
<dbReference type="Gene3D" id="3.30.559.10">
    <property type="entry name" value="Chloramphenicol acetyltransferase-like domain"/>
    <property type="match status" value="2"/>
</dbReference>
<organism evidence="2 3">
    <name type="scientific">Saponaria officinalis</name>
    <name type="common">Common soapwort</name>
    <name type="synonym">Lychnis saponaria</name>
    <dbReference type="NCBI Taxonomy" id="3572"/>
    <lineage>
        <taxon>Eukaryota</taxon>
        <taxon>Viridiplantae</taxon>
        <taxon>Streptophyta</taxon>
        <taxon>Embryophyta</taxon>
        <taxon>Tracheophyta</taxon>
        <taxon>Spermatophyta</taxon>
        <taxon>Magnoliopsida</taxon>
        <taxon>eudicotyledons</taxon>
        <taxon>Gunneridae</taxon>
        <taxon>Pentapetalae</taxon>
        <taxon>Caryophyllales</taxon>
        <taxon>Caryophyllaceae</taxon>
        <taxon>Caryophylleae</taxon>
        <taxon>Saponaria</taxon>
    </lineage>
</organism>
<dbReference type="EMBL" id="JBDFQZ010000003">
    <property type="protein sequence ID" value="KAK9742185.1"/>
    <property type="molecule type" value="Genomic_DNA"/>
</dbReference>
<evidence type="ECO:0000313" key="2">
    <source>
        <dbReference type="EMBL" id="KAK9742185.1"/>
    </source>
</evidence>